<reference evidence="2 3" key="1">
    <citation type="submission" date="2015-01" db="EMBL/GenBank/DDBJ databases">
        <title>Genome sequence of the anaerobic bacterium Geobacter soli GSS01, a dissimilatory Fe(III) reducer from soil.</title>
        <authorList>
            <person name="Yang G."/>
            <person name="Zhou S."/>
        </authorList>
    </citation>
    <scope>NUCLEOTIDE SEQUENCE [LARGE SCALE GENOMIC DNA]</scope>
    <source>
        <strain evidence="2 3">GSS01</strain>
    </source>
</reference>
<organism evidence="2 3">
    <name type="scientific">Geobacter soli</name>
    <dbReference type="NCBI Taxonomy" id="1510391"/>
    <lineage>
        <taxon>Bacteria</taxon>
        <taxon>Pseudomonadati</taxon>
        <taxon>Thermodesulfobacteriota</taxon>
        <taxon>Desulfuromonadia</taxon>
        <taxon>Geobacterales</taxon>
        <taxon>Geobacteraceae</taxon>
        <taxon>Geobacter</taxon>
    </lineage>
</organism>
<keyword evidence="3" id="KW-1185">Reference proteome</keyword>
<feature type="domain" description="Rubrerythrin diiron-binding" evidence="1">
    <location>
        <begin position="15"/>
        <end position="149"/>
    </location>
</feature>
<dbReference type="AlphaFoldDB" id="A0A0C1TTE8"/>
<dbReference type="PANTHER" id="PTHR33531">
    <property type="entry name" value="RUBRERYTHRIN SUBFAMILY"/>
    <property type="match status" value="1"/>
</dbReference>
<dbReference type="InterPro" id="IPR003251">
    <property type="entry name" value="Rr_diiron-bd_dom"/>
</dbReference>
<sequence>MSEQGAVCYTFEAAVEMAITMEEEGFRHYLGAIRRVKNKGAKQILKEAALDELEHKLSLEKALLDGQMEGADSMERQIPTMNLGYVLAKKELSPESDTREALAYAIHLEKGAIDFYQRMAQGCAGAPMAKLFDRLLADETKHLQQLEDMYEQHFMTEN</sequence>
<dbReference type="GO" id="GO:0046872">
    <property type="term" value="F:metal ion binding"/>
    <property type="evidence" value="ECO:0007669"/>
    <property type="project" value="InterPro"/>
</dbReference>
<dbReference type="CDD" id="cd01045">
    <property type="entry name" value="Ferritin_like_AB"/>
    <property type="match status" value="1"/>
</dbReference>
<accession>A0A0C1TTE8</accession>
<dbReference type="PANTHER" id="PTHR33531:SF7">
    <property type="entry name" value="HYPOTHETICAL MEMBRANE PROTEIN, CONSERVED"/>
    <property type="match status" value="1"/>
</dbReference>
<dbReference type="GO" id="GO:0016491">
    <property type="term" value="F:oxidoreductase activity"/>
    <property type="evidence" value="ECO:0007669"/>
    <property type="project" value="InterPro"/>
</dbReference>
<protein>
    <submittedName>
        <fullName evidence="2">Ferritin</fullName>
    </submittedName>
</protein>
<dbReference type="Proteomes" id="UP000031433">
    <property type="component" value="Unassembled WGS sequence"/>
</dbReference>
<dbReference type="InterPro" id="IPR012347">
    <property type="entry name" value="Ferritin-like"/>
</dbReference>
<dbReference type="EMBL" id="JXBL01000001">
    <property type="protein sequence ID" value="KIE44054.1"/>
    <property type="molecule type" value="Genomic_DNA"/>
</dbReference>
<evidence type="ECO:0000313" key="3">
    <source>
        <dbReference type="Proteomes" id="UP000031433"/>
    </source>
</evidence>
<dbReference type="Pfam" id="PF02915">
    <property type="entry name" value="Rubrerythrin"/>
    <property type="match status" value="1"/>
</dbReference>
<evidence type="ECO:0000313" key="2">
    <source>
        <dbReference type="EMBL" id="KIE44054.1"/>
    </source>
</evidence>
<dbReference type="RefSeq" id="WP_039647967.1">
    <property type="nucleotide sequence ID" value="NZ_JXBL01000001.1"/>
</dbReference>
<proteinExistence type="predicted"/>
<evidence type="ECO:0000259" key="1">
    <source>
        <dbReference type="Pfam" id="PF02915"/>
    </source>
</evidence>
<dbReference type="InterPro" id="IPR009078">
    <property type="entry name" value="Ferritin-like_SF"/>
</dbReference>
<dbReference type="Gene3D" id="1.20.1260.10">
    <property type="match status" value="1"/>
</dbReference>
<gene>
    <name evidence="2" type="ORF">SE37_16215</name>
</gene>
<comment type="caution">
    <text evidence="2">The sequence shown here is derived from an EMBL/GenBank/DDBJ whole genome shotgun (WGS) entry which is preliminary data.</text>
</comment>
<dbReference type="SUPFAM" id="SSF47240">
    <property type="entry name" value="Ferritin-like"/>
    <property type="match status" value="1"/>
</dbReference>
<name>A0A0C1TTE8_9BACT</name>